<dbReference type="AlphaFoldDB" id="A0A562YDL3"/>
<dbReference type="CDD" id="cd00754">
    <property type="entry name" value="Ubl_MoaD"/>
    <property type="match status" value="1"/>
</dbReference>
<name>A0A562YDL3_9FLAO</name>
<proteinExistence type="predicted"/>
<reference evidence="1 2" key="2">
    <citation type="submission" date="2019-07" db="EMBL/GenBank/DDBJ databases">
        <title>Seonamhaeicola sp. W255 draft genome.</title>
        <authorList>
            <person name="Zhang X.-Y."/>
            <person name="Zhang R."/>
            <person name="Zhong Y.-L."/>
            <person name="Du Z.-J."/>
        </authorList>
    </citation>
    <scope>NUCLEOTIDE SEQUENCE [LARGE SCALE GENOMIC DNA]</scope>
    <source>
        <strain evidence="1 2">W255</strain>
    </source>
</reference>
<protein>
    <submittedName>
        <fullName evidence="1">MoaD/ThiS family protein</fullName>
    </submittedName>
</protein>
<reference evidence="1 2" key="1">
    <citation type="submission" date="2019-03" db="EMBL/GenBank/DDBJ databases">
        <authorList>
            <person name="Zhong Y.L."/>
        </authorList>
    </citation>
    <scope>NUCLEOTIDE SEQUENCE [LARGE SCALE GENOMIC DNA]</scope>
    <source>
        <strain evidence="1 2">W255</strain>
    </source>
</reference>
<sequence length="77" mass="8530">MHITVKYFGQIVEVTNTQEETIEVVGSHISDLVGVLNSKYDQLEKKDFQIAQNQELVSLETELIGLEIALLPPFAGG</sequence>
<dbReference type="RefSeq" id="WP_133355451.1">
    <property type="nucleotide sequence ID" value="NZ_SMZJ02000004.1"/>
</dbReference>
<dbReference type="OrthoDB" id="1191081at2"/>
<dbReference type="Pfam" id="PF02597">
    <property type="entry name" value="ThiS"/>
    <property type="match status" value="1"/>
</dbReference>
<evidence type="ECO:0000313" key="2">
    <source>
        <dbReference type="Proteomes" id="UP000295814"/>
    </source>
</evidence>
<dbReference type="InterPro" id="IPR012675">
    <property type="entry name" value="Beta-grasp_dom_sf"/>
</dbReference>
<gene>
    <name evidence="1" type="ORF">E1J38_007630</name>
</gene>
<evidence type="ECO:0000313" key="1">
    <source>
        <dbReference type="EMBL" id="TWO32728.1"/>
    </source>
</evidence>
<comment type="caution">
    <text evidence="1">The sequence shown here is derived from an EMBL/GenBank/DDBJ whole genome shotgun (WGS) entry which is preliminary data.</text>
</comment>
<organism evidence="1 2">
    <name type="scientific">Seonamhaeicola sediminis</name>
    <dbReference type="NCBI Taxonomy" id="2528206"/>
    <lineage>
        <taxon>Bacteria</taxon>
        <taxon>Pseudomonadati</taxon>
        <taxon>Bacteroidota</taxon>
        <taxon>Flavobacteriia</taxon>
        <taxon>Flavobacteriales</taxon>
        <taxon>Flavobacteriaceae</taxon>
    </lineage>
</organism>
<dbReference type="Gene3D" id="3.10.20.30">
    <property type="match status" value="1"/>
</dbReference>
<dbReference type="InterPro" id="IPR016155">
    <property type="entry name" value="Mopterin_synth/thiamin_S_b"/>
</dbReference>
<accession>A0A562YDL3</accession>
<dbReference type="SUPFAM" id="SSF54285">
    <property type="entry name" value="MoaD/ThiS"/>
    <property type="match status" value="1"/>
</dbReference>
<keyword evidence="2" id="KW-1185">Reference proteome</keyword>
<dbReference type="EMBL" id="SMZJ02000004">
    <property type="protein sequence ID" value="TWO32728.1"/>
    <property type="molecule type" value="Genomic_DNA"/>
</dbReference>
<dbReference type="Proteomes" id="UP000295814">
    <property type="component" value="Unassembled WGS sequence"/>
</dbReference>
<dbReference type="InterPro" id="IPR003749">
    <property type="entry name" value="ThiS/MoaD-like"/>
</dbReference>